<evidence type="ECO:0000256" key="7">
    <source>
        <dbReference type="ARBA" id="ARBA00023277"/>
    </source>
</evidence>
<dbReference type="PANTHER" id="PTHR46471:SF2">
    <property type="entry name" value="CHITIN DEACETYLASE-RELATED"/>
    <property type="match status" value="1"/>
</dbReference>
<evidence type="ECO:0000256" key="1">
    <source>
        <dbReference type="ARBA" id="ARBA00001941"/>
    </source>
</evidence>
<dbReference type="EMBL" id="LCTV02000011">
    <property type="protein sequence ID" value="PRQ71670.1"/>
    <property type="molecule type" value="Genomic_DNA"/>
</dbReference>
<evidence type="ECO:0000256" key="5">
    <source>
        <dbReference type="ARBA" id="ARBA00022729"/>
    </source>
</evidence>
<evidence type="ECO:0000256" key="9">
    <source>
        <dbReference type="SAM" id="SignalP"/>
    </source>
</evidence>
<comment type="subcellular location">
    <subcellularLocation>
        <location evidence="2">Cell membrane</location>
        <topology evidence="2">Lipid-anchor</topology>
        <topology evidence="2">GPI-anchor</topology>
    </subcellularLocation>
</comment>
<keyword evidence="7" id="KW-0119">Carbohydrate metabolism</keyword>
<evidence type="ECO:0000313" key="11">
    <source>
        <dbReference type="EMBL" id="PRQ71670.1"/>
    </source>
</evidence>
<dbReference type="OrthoDB" id="2125469at2759"/>
<evidence type="ECO:0000256" key="2">
    <source>
        <dbReference type="ARBA" id="ARBA00004609"/>
    </source>
</evidence>
<keyword evidence="4" id="KW-0479">Metal-binding</keyword>
<evidence type="ECO:0000259" key="10">
    <source>
        <dbReference type="PROSITE" id="PS51677"/>
    </source>
</evidence>
<keyword evidence="6" id="KW-0378">Hydrolase</keyword>
<comment type="cofactor">
    <cofactor evidence="1">
        <name>Co(2+)</name>
        <dbReference type="ChEBI" id="CHEBI:48828"/>
    </cofactor>
</comment>
<dbReference type="SUPFAM" id="SSF88713">
    <property type="entry name" value="Glycoside hydrolase/deacetylase"/>
    <property type="match status" value="1"/>
</dbReference>
<evidence type="ECO:0000256" key="3">
    <source>
        <dbReference type="ARBA" id="ARBA00022622"/>
    </source>
</evidence>
<feature type="signal peptide" evidence="9">
    <location>
        <begin position="1"/>
        <end position="19"/>
    </location>
</feature>
<protein>
    <recommendedName>
        <fullName evidence="10">NodB homology domain-containing protein</fullName>
    </recommendedName>
</protein>
<dbReference type="Gene3D" id="3.20.20.370">
    <property type="entry name" value="Glycoside hydrolase/deacetylase"/>
    <property type="match status" value="1"/>
</dbReference>
<keyword evidence="3" id="KW-0472">Membrane</keyword>
<keyword evidence="5 9" id="KW-0732">Signal</keyword>
<evidence type="ECO:0000313" key="12">
    <source>
        <dbReference type="Proteomes" id="UP000239560"/>
    </source>
</evidence>
<evidence type="ECO:0000256" key="8">
    <source>
        <dbReference type="ARBA" id="ARBA00023288"/>
    </source>
</evidence>
<dbReference type="GO" id="GO:0005975">
    <property type="term" value="P:carbohydrate metabolic process"/>
    <property type="evidence" value="ECO:0007669"/>
    <property type="project" value="InterPro"/>
</dbReference>
<dbReference type="GO" id="GO:0098552">
    <property type="term" value="C:side of membrane"/>
    <property type="evidence" value="ECO:0007669"/>
    <property type="project" value="UniProtKB-KW"/>
</dbReference>
<keyword evidence="3" id="KW-0336">GPI-anchor</keyword>
<evidence type="ECO:0000256" key="4">
    <source>
        <dbReference type="ARBA" id="ARBA00022723"/>
    </source>
</evidence>
<organism evidence="11 12">
    <name type="scientific">Rhodotorula toruloides</name>
    <name type="common">Yeast</name>
    <name type="synonym">Rhodosporidium toruloides</name>
    <dbReference type="NCBI Taxonomy" id="5286"/>
    <lineage>
        <taxon>Eukaryota</taxon>
        <taxon>Fungi</taxon>
        <taxon>Dikarya</taxon>
        <taxon>Basidiomycota</taxon>
        <taxon>Pucciniomycotina</taxon>
        <taxon>Microbotryomycetes</taxon>
        <taxon>Sporidiobolales</taxon>
        <taxon>Sporidiobolaceae</taxon>
        <taxon>Rhodotorula</taxon>
    </lineage>
</organism>
<accession>A0A2T0A0Y4</accession>
<dbReference type="GO" id="GO:0016810">
    <property type="term" value="F:hydrolase activity, acting on carbon-nitrogen (but not peptide) bonds"/>
    <property type="evidence" value="ECO:0007669"/>
    <property type="project" value="InterPro"/>
</dbReference>
<proteinExistence type="predicted"/>
<dbReference type="InterPro" id="IPR011330">
    <property type="entry name" value="Glyco_hydro/deAcase_b/a-brl"/>
</dbReference>
<keyword evidence="3" id="KW-0325">Glycoprotein</keyword>
<keyword evidence="8" id="KW-0449">Lipoprotein</keyword>
<gene>
    <name evidence="11" type="ORF">AAT19DRAFT_9785</name>
</gene>
<dbReference type="PROSITE" id="PS51677">
    <property type="entry name" value="NODB"/>
    <property type="match status" value="1"/>
</dbReference>
<feature type="chain" id="PRO_5015728724" description="NodB homology domain-containing protein" evidence="9">
    <location>
        <begin position="20"/>
        <end position="287"/>
    </location>
</feature>
<reference evidence="11 12" key="1">
    <citation type="journal article" date="2018" name="Elife">
        <title>Functional genomics of lipid metabolism in the oleaginous yeast Rhodosporidium toruloides.</title>
        <authorList>
            <person name="Coradetti S.T."/>
            <person name="Pinel D."/>
            <person name="Geiselman G."/>
            <person name="Ito M."/>
            <person name="Mondo S."/>
            <person name="Reilly M.C."/>
            <person name="Cheng Y.F."/>
            <person name="Bauer S."/>
            <person name="Grigoriev I."/>
            <person name="Gladden J.M."/>
            <person name="Simmons B.A."/>
            <person name="Brem R."/>
            <person name="Arkin A.P."/>
            <person name="Skerker J.M."/>
        </authorList>
    </citation>
    <scope>NUCLEOTIDE SEQUENCE [LARGE SCALE GENOMIC DNA]</scope>
    <source>
        <strain evidence="11 12">NBRC 0880</strain>
    </source>
</reference>
<dbReference type="GO" id="GO:0046872">
    <property type="term" value="F:metal ion binding"/>
    <property type="evidence" value="ECO:0007669"/>
    <property type="project" value="UniProtKB-KW"/>
</dbReference>
<dbReference type="Proteomes" id="UP000239560">
    <property type="component" value="Unassembled WGS sequence"/>
</dbReference>
<comment type="caution">
    <text evidence="11">The sequence shown here is derived from an EMBL/GenBank/DDBJ whole genome shotgun (WGS) entry which is preliminary data.</text>
</comment>
<name>A0A2T0A0Y4_RHOTO</name>
<sequence length="287" mass="31214">MLLRSLFLLALAALPLSSAGPSCAHHALHTRRHRTLGRLNVTAHEQHLEARGLKVVKSCAVPGSAAITMDDGPLYGGPAATLIQQLGGHASFFVNGNLNGSCIYDQADLLRQYYDAGHLIAAHTWSHTDITTMTPAQLNAELDLLETALQKILGIKPKYFRPPYGAFDEASLGILEARGYTVVLWDFDSGDWNPTVEPEQSFALSTTLNYPQPALMIFHETSDDSSTQNREETATEVLPHVAPMLVSEGYKLKTVAECLRASPYQSVGKPSARDATWTCEGTPGTVW</sequence>
<dbReference type="AlphaFoldDB" id="A0A2T0A0Y4"/>
<dbReference type="Pfam" id="PF01522">
    <property type="entry name" value="Polysacc_deac_1"/>
    <property type="match status" value="1"/>
</dbReference>
<feature type="domain" description="NodB homology" evidence="10">
    <location>
        <begin position="63"/>
        <end position="253"/>
    </location>
</feature>
<dbReference type="InterPro" id="IPR002509">
    <property type="entry name" value="NODB_dom"/>
</dbReference>
<dbReference type="GO" id="GO:0005886">
    <property type="term" value="C:plasma membrane"/>
    <property type="evidence" value="ECO:0007669"/>
    <property type="project" value="UniProtKB-SubCell"/>
</dbReference>
<dbReference type="PANTHER" id="PTHR46471">
    <property type="entry name" value="CHITIN DEACETYLASE"/>
    <property type="match status" value="1"/>
</dbReference>
<evidence type="ECO:0000256" key="6">
    <source>
        <dbReference type="ARBA" id="ARBA00022801"/>
    </source>
</evidence>